<evidence type="ECO:0000256" key="1">
    <source>
        <dbReference type="ARBA" id="ARBA00001966"/>
    </source>
</evidence>
<dbReference type="CDD" id="cd21109">
    <property type="entry name" value="SPASM"/>
    <property type="match status" value="1"/>
</dbReference>
<keyword evidence="3" id="KW-0479">Metal-binding</keyword>
<evidence type="ECO:0000313" key="7">
    <source>
        <dbReference type="EMBL" id="MCE4121447.1"/>
    </source>
</evidence>
<dbReference type="PROSITE" id="PS51918">
    <property type="entry name" value="RADICAL_SAM"/>
    <property type="match status" value="1"/>
</dbReference>
<dbReference type="PANTHER" id="PTHR11228">
    <property type="entry name" value="RADICAL SAM DOMAIN PROTEIN"/>
    <property type="match status" value="1"/>
</dbReference>
<dbReference type="GO" id="GO:0046872">
    <property type="term" value="F:metal ion binding"/>
    <property type="evidence" value="ECO:0007669"/>
    <property type="project" value="UniProtKB-KW"/>
</dbReference>
<dbReference type="SUPFAM" id="SSF102114">
    <property type="entry name" value="Radical SAM enzymes"/>
    <property type="match status" value="1"/>
</dbReference>
<evidence type="ECO:0000313" key="8">
    <source>
        <dbReference type="Proteomes" id="UP001200307"/>
    </source>
</evidence>
<dbReference type="InterPro" id="IPR050377">
    <property type="entry name" value="Radical_SAM_PqqE_MftC-like"/>
</dbReference>
<dbReference type="GO" id="GO:0003824">
    <property type="term" value="F:catalytic activity"/>
    <property type="evidence" value="ECO:0007669"/>
    <property type="project" value="InterPro"/>
</dbReference>
<dbReference type="GO" id="GO:0051536">
    <property type="term" value="F:iron-sulfur cluster binding"/>
    <property type="evidence" value="ECO:0007669"/>
    <property type="project" value="UniProtKB-KW"/>
</dbReference>
<keyword evidence="2" id="KW-0949">S-adenosyl-L-methionine</keyword>
<evidence type="ECO:0000256" key="3">
    <source>
        <dbReference type="ARBA" id="ARBA00022723"/>
    </source>
</evidence>
<evidence type="ECO:0000256" key="5">
    <source>
        <dbReference type="ARBA" id="ARBA00023014"/>
    </source>
</evidence>
<dbReference type="EMBL" id="JAJTVO010000005">
    <property type="protein sequence ID" value="MCE4121447.1"/>
    <property type="molecule type" value="Genomic_DNA"/>
</dbReference>
<sequence length="355" mass="41972">MYKTKDYIRNGVMYLNNMLRPRHKMLGTLMLYSTTKCQSRCKHCSIWQKTVEHLSFKDIREIMRSKCISQHTVVGLEGGEFLLHPEADVIMEWFKENHPNYTLLSNCLNPQKVIDAVRKFHPAHLYVSLDGDKETYKSMRGCNGHDKVIEVVKAVRDEVPISLMFCLSPWNSFSDMRYVIEVAKEYDIDVRIGIYGTMDFFDTTAELLSVDFENYIQDIPQNIHDTEENFDFVALYEEWRNGNLKLRCQSIFSELVIHSNGDVPLCQNLDVKLGNIHTHSLDDIFNSRFAHKEQCRYSKECNACWINFHRKYDLILLRNLERFLPKKLIQVVYGKYQWTNNVNETYREYINRINC</sequence>
<keyword evidence="4" id="KW-0408">Iron</keyword>
<dbReference type="CDD" id="cd01335">
    <property type="entry name" value="Radical_SAM"/>
    <property type="match status" value="1"/>
</dbReference>
<accession>A0AAW4YEB1</accession>
<dbReference type="Proteomes" id="UP001200307">
    <property type="component" value="Unassembled WGS sequence"/>
</dbReference>
<name>A0AAW4YEB1_9BACT</name>
<dbReference type="InterPro" id="IPR058240">
    <property type="entry name" value="rSAM_sf"/>
</dbReference>
<evidence type="ECO:0000256" key="4">
    <source>
        <dbReference type="ARBA" id="ARBA00023004"/>
    </source>
</evidence>
<evidence type="ECO:0000259" key="6">
    <source>
        <dbReference type="PROSITE" id="PS51918"/>
    </source>
</evidence>
<dbReference type="InterPro" id="IPR007197">
    <property type="entry name" value="rSAM"/>
</dbReference>
<proteinExistence type="predicted"/>
<evidence type="ECO:0000256" key="2">
    <source>
        <dbReference type="ARBA" id="ARBA00022691"/>
    </source>
</evidence>
<dbReference type="RefSeq" id="WP_233338747.1">
    <property type="nucleotide sequence ID" value="NZ_JAJTVO010000005.1"/>
</dbReference>
<comment type="cofactor">
    <cofactor evidence="1">
        <name>[4Fe-4S] cluster</name>
        <dbReference type="ChEBI" id="CHEBI:49883"/>
    </cofactor>
</comment>
<dbReference type="Pfam" id="PF04055">
    <property type="entry name" value="Radical_SAM"/>
    <property type="match status" value="1"/>
</dbReference>
<dbReference type="Pfam" id="PF13186">
    <property type="entry name" value="SPASM"/>
    <property type="match status" value="1"/>
</dbReference>
<dbReference type="SFLD" id="SFLDS00029">
    <property type="entry name" value="Radical_SAM"/>
    <property type="match status" value="1"/>
</dbReference>
<organism evidence="7 8">
    <name type="scientific">Segatella copri</name>
    <dbReference type="NCBI Taxonomy" id="165179"/>
    <lineage>
        <taxon>Bacteria</taxon>
        <taxon>Pseudomonadati</taxon>
        <taxon>Bacteroidota</taxon>
        <taxon>Bacteroidia</taxon>
        <taxon>Bacteroidales</taxon>
        <taxon>Prevotellaceae</taxon>
        <taxon>Segatella</taxon>
    </lineage>
</organism>
<dbReference type="InterPro" id="IPR013785">
    <property type="entry name" value="Aldolase_TIM"/>
</dbReference>
<keyword evidence="5" id="KW-0411">Iron-sulfur</keyword>
<dbReference type="PANTHER" id="PTHR11228:SF7">
    <property type="entry name" value="PQQA PEPTIDE CYCLASE"/>
    <property type="match status" value="1"/>
</dbReference>
<dbReference type="Gene3D" id="3.20.20.70">
    <property type="entry name" value="Aldolase class I"/>
    <property type="match status" value="1"/>
</dbReference>
<gene>
    <name evidence="7" type="ORF">LYY06_04080</name>
</gene>
<dbReference type="InterPro" id="IPR023885">
    <property type="entry name" value="4Fe4S-binding_SPASM_dom"/>
</dbReference>
<dbReference type="AlphaFoldDB" id="A0AAW4YEB1"/>
<protein>
    <submittedName>
        <fullName evidence="7">Radical SAM protein</fullName>
    </submittedName>
</protein>
<reference evidence="7" key="1">
    <citation type="submission" date="2021-12" db="EMBL/GenBank/DDBJ databases">
        <authorList>
            <person name="Lv X."/>
        </authorList>
    </citation>
    <scope>NUCLEOTIDE SEQUENCE</scope>
    <source>
        <strain evidence="7">HF2106</strain>
    </source>
</reference>
<feature type="domain" description="Radical SAM core" evidence="6">
    <location>
        <begin position="23"/>
        <end position="243"/>
    </location>
</feature>
<comment type="caution">
    <text evidence="7">The sequence shown here is derived from an EMBL/GenBank/DDBJ whole genome shotgun (WGS) entry which is preliminary data.</text>
</comment>
<dbReference type="SFLD" id="SFLDG01067">
    <property type="entry name" value="SPASM/twitch_domain_containing"/>
    <property type="match status" value="1"/>
</dbReference>